<accession>A0A7W0HKH2</accession>
<dbReference type="GO" id="GO:0016491">
    <property type="term" value="F:oxidoreductase activity"/>
    <property type="evidence" value="ECO:0007669"/>
    <property type="project" value="UniProtKB-KW"/>
</dbReference>
<dbReference type="InterPro" id="IPR051799">
    <property type="entry name" value="NADH_flavin_oxidoreductase"/>
</dbReference>
<proteinExistence type="predicted"/>
<dbReference type="EMBL" id="JACDUS010000003">
    <property type="protein sequence ID" value="MBA2881222.1"/>
    <property type="molecule type" value="Genomic_DNA"/>
</dbReference>
<evidence type="ECO:0000313" key="5">
    <source>
        <dbReference type="Proteomes" id="UP000525298"/>
    </source>
</evidence>
<dbReference type="SUPFAM" id="SSF51395">
    <property type="entry name" value="FMN-linked oxidoreductases"/>
    <property type="match status" value="1"/>
</dbReference>
<protein>
    <submittedName>
        <fullName evidence="4">2,4-dienoyl-CoA reductase-like NADH-dependent reductase (Old Yellow Enzyme family)</fullName>
    </submittedName>
</protein>
<dbReference type="InterPro" id="IPR001155">
    <property type="entry name" value="OxRdtase_FMN_N"/>
</dbReference>
<comment type="caution">
    <text evidence="4">The sequence shown here is derived from an EMBL/GenBank/DDBJ whole genome shotgun (WGS) entry which is preliminary data.</text>
</comment>
<dbReference type="RefSeq" id="WP_181550872.1">
    <property type="nucleotide sequence ID" value="NZ_JACDUS010000003.1"/>
</dbReference>
<reference evidence="4 5" key="1">
    <citation type="submission" date="2020-07" db="EMBL/GenBank/DDBJ databases">
        <title>Genomic Encyclopedia of Type Strains, Phase IV (KMG-IV): sequencing the most valuable type-strain genomes for metagenomic binning, comparative biology and taxonomic classification.</title>
        <authorList>
            <person name="Goeker M."/>
        </authorList>
    </citation>
    <scope>NUCLEOTIDE SEQUENCE [LARGE SCALE GENOMIC DNA]</scope>
    <source>
        <strain evidence="4 5">DSM 17721</strain>
    </source>
</reference>
<evidence type="ECO:0000313" key="4">
    <source>
        <dbReference type="EMBL" id="MBA2881222.1"/>
    </source>
</evidence>
<feature type="domain" description="NADH:flavin oxidoreductase/NADH oxidase N-terminal" evidence="3">
    <location>
        <begin position="4"/>
        <end position="338"/>
    </location>
</feature>
<sequence>MRVLFKPVKIGELEVPNRFVRSATYDGCADRQGRVTAAQVCLFEDLAAGGTGLIVSGIAYVHESGRISAFQNSIADDGCIDGLQQLTAAVHAKGAKIAVQLFHAGREAAGFLKTRNQIAAGPSAAEDDPYFKKKCRSLTRDEIEEIAVAFGAAAARAKAAGFDAVQLHAAHAYLPAQFLSPWSNRRQDKWGGSLENRLRFHRNVYEQMRAAVGHDYPLMVKLGVSDGFQGGLGFDEGRRAAQILAGWGFDALEISSGLRGSKYRETEFKTGISSLAREAYFRDWCRQIKQDVDVPVMMVGGLRSPGLMEEIIDNGEADFIAISRPLIREPDLIRSWKSGDFQPPACISCNKCLEALYQGRALHCAAQKRQSRV</sequence>
<dbReference type="InterPro" id="IPR013785">
    <property type="entry name" value="Aldolase_TIM"/>
</dbReference>
<keyword evidence="5" id="KW-1185">Reference proteome</keyword>
<dbReference type="Gene3D" id="3.20.20.70">
    <property type="entry name" value="Aldolase class I"/>
    <property type="match status" value="1"/>
</dbReference>
<keyword evidence="1" id="KW-0285">Flavoprotein</keyword>
<dbReference type="PANTHER" id="PTHR43656:SF2">
    <property type="entry name" value="BINDING OXIDOREDUCTASE, PUTATIVE (AFU_ORTHOLOGUE AFUA_2G08260)-RELATED"/>
    <property type="match status" value="1"/>
</dbReference>
<evidence type="ECO:0000259" key="3">
    <source>
        <dbReference type="Pfam" id="PF00724"/>
    </source>
</evidence>
<organism evidence="4 5">
    <name type="scientific">Desulfosalsimonas propionicica</name>
    <dbReference type="NCBI Taxonomy" id="332175"/>
    <lineage>
        <taxon>Bacteria</taxon>
        <taxon>Pseudomonadati</taxon>
        <taxon>Thermodesulfobacteriota</taxon>
        <taxon>Desulfobacteria</taxon>
        <taxon>Desulfobacterales</taxon>
        <taxon>Desulfosalsimonadaceae</taxon>
        <taxon>Desulfosalsimonas</taxon>
    </lineage>
</organism>
<dbReference type="Proteomes" id="UP000525298">
    <property type="component" value="Unassembled WGS sequence"/>
</dbReference>
<evidence type="ECO:0000256" key="1">
    <source>
        <dbReference type="ARBA" id="ARBA00022630"/>
    </source>
</evidence>
<evidence type="ECO:0000256" key="2">
    <source>
        <dbReference type="ARBA" id="ARBA00023002"/>
    </source>
</evidence>
<dbReference type="Pfam" id="PF00724">
    <property type="entry name" value="Oxidored_FMN"/>
    <property type="match status" value="1"/>
</dbReference>
<dbReference type="AlphaFoldDB" id="A0A7W0HKH2"/>
<keyword evidence="2" id="KW-0560">Oxidoreductase</keyword>
<dbReference type="CDD" id="cd02803">
    <property type="entry name" value="OYE_like_FMN_family"/>
    <property type="match status" value="1"/>
</dbReference>
<gene>
    <name evidence="4" type="ORF">HNR65_001548</name>
</gene>
<name>A0A7W0HKH2_9BACT</name>
<dbReference type="PANTHER" id="PTHR43656">
    <property type="entry name" value="BINDING OXIDOREDUCTASE, PUTATIVE (AFU_ORTHOLOGUE AFUA_2G08260)-RELATED"/>
    <property type="match status" value="1"/>
</dbReference>
<dbReference type="GO" id="GO:0010181">
    <property type="term" value="F:FMN binding"/>
    <property type="evidence" value="ECO:0007669"/>
    <property type="project" value="InterPro"/>
</dbReference>